<feature type="compositionally biased region" description="Basic and acidic residues" evidence="2">
    <location>
        <begin position="382"/>
        <end position="398"/>
    </location>
</feature>
<feature type="compositionally biased region" description="Polar residues" evidence="2">
    <location>
        <begin position="241"/>
        <end position="251"/>
    </location>
</feature>
<organism evidence="4 5">
    <name type="scientific">Aedes albopictus</name>
    <name type="common">Asian tiger mosquito</name>
    <name type="synonym">Stegomyia albopicta</name>
    <dbReference type="NCBI Taxonomy" id="7160"/>
    <lineage>
        <taxon>Eukaryota</taxon>
        <taxon>Metazoa</taxon>
        <taxon>Ecdysozoa</taxon>
        <taxon>Arthropoda</taxon>
        <taxon>Hexapoda</taxon>
        <taxon>Insecta</taxon>
        <taxon>Pterygota</taxon>
        <taxon>Neoptera</taxon>
        <taxon>Endopterygota</taxon>
        <taxon>Diptera</taxon>
        <taxon>Nematocera</taxon>
        <taxon>Culicoidea</taxon>
        <taxon>Culicidae</taxon>
        <taxon>Culicinae</taxon>
        <taxon>Aedini</taxon>
        <taxon>Aedes</taxon>
        <taxon>Stegomyia</taxon>
    </lineage>
</organism>
<evidence type="ECO:0000313" key="4">
    <source>
        <dbReference type="EnsemblMetazoa" id="AALFPA23_005241.P6639"/>
    </source>
</evidence>
<evidence type="ECO:0000256" key="2">
    <source>
        <dbReference type="SAM" id="MobiDB-lite"/>
    </source>
</evidence>
<protein>
    <recommendedName>
        <fullName evidence="3">CCHC-type domain-containing protein</fullName>
    </recommendedName>
</protein>
<dbReference type="PROSITE" id="PS50158">
    <property type="entry name" value="ZF_CCHC"/>
    <property type="match status" value="1"/>
</dbReference>
<proteinExistence type="predicted"/>
<dbReference type="GeneID" id="109402721"/>
<dbReference type="InterPro" id="IPR001878">
    <property type="entry name" value="Znf_CCHC"/>
</dbReference>
<feature type="compositionally biased region" description="Basic and acidic residues" evidence="2">
    <location>
        <begin position="329"/>
        <end position="338"/>
    </location>
</feature>
<dbReference type="SUPFAM" id="SSF57756">
    <property type="entry name" value="Retrovirus zinc finger-like domains"/>
    <property type="match status" value="1"/>
</dbReference>
<keyword evidence="1" id="KW-0862">Zinc</keyword>
<reference evidence="5" key="1">
    <citation type="journal article" date="2015" name="Proc. Natl. Acad. Sci. U.S.A.">
        <title>Genome sequence of the Asian Tiger mosquito, Aedes albopictus, reveals insights into its biology, genetics, and evolution.</title>
        <authorList>
            <person name="Chen X.G."/>
            <person name="Jiang X."/>
            <person name="Gu J."/>
            <person name="Xu M."/>
            <person name="Wu Y."/>
            <person name="Deng Y."/>
            <person name="Zhang C."/>
            <person name="Bonizzoni M."/>
            <person name="Dermauw W."/>
            <person name="Vontas J."/>
            <person name="Armbruster P."/>
            <person name="Huang X."/>
            <person name="Yang Y."/>
            <person name="Zhang H."/>
            <person name="He W."/>
            <person name="Peng H."/>
            <person name="Liu Y."/>
            <person name="Wu K."/>
            <person name="Chen J."/>
            <person name="Lirakis M."/>
            <person name="Topalis P."/>
            <person name="Van Leeuwen T."/>
            <person name="Hall A.B."/>
            <person name="Jiang X."/>
            <person name="Thorpe C."/>
            <person name="Mueller R.L."/>
            <person name="Sun C."/>
            <person name="Waterhouse R.M."/>
            <person name="Yan G."/>
            <person name="Tu Z.J."/>
            <person name="Fang X."/>
            <person name="James A.A."/>
        </authorList>
    </citation>
    <scope>NUCLEOTIDE SEQUENCE [LARGE SCALE GENOMIC DNA]</scope>
    <source>
        <strain evidence="5">Foshan</strain>
    </source>
</reference>
<feature type="compositionally biased region" description="Basic and acidic residues" evidence="2">
    <location>
        <begin position="223"/>
        <end position="233"/>
    </location>
</feature>
<accession>A0ABM1Y348</accession>
<dbReference type="InterPro" id="IPR036875">
    <property type="entry name" value="Znf_CCHC_sf"/>
</dbReference>
<evidence type="ECO:0000313" key="5">
    <source>
        <dbReference type="Proteomes" id="UP000069940"/>
    </source>
</evidence>
<keyword evidence="1" id="KW-0863">Zinc-finger</keyword>
<feature type="region of interest" description="Disordered" evidence="2">
    <location>
        <begin position="223"/>
        <end position="261"/>
    </location>
</feature>
<keyword evidence="5" id="KW-1185">Reference proteome</keyword>
<reference evidence="4" key="2">
    <citation type="submission" date="2025-05" db="UniProtKB">
        <authorList>
            <consortium name="EnsemblMetazoa"/>
        </authorList>
    </citation>
    <scope>IDENTIFICATION</scope>
    <source>
        <strain evidence="4">Foshan</strain>
    </source>
</reference>
<sequence>MSYTVTPNMEPYRKGQSFATWVRRLEIHFRVNKVDAGQKKDQMFLLGGDYLFCVAEKLYPTEVALEQVTYDDLVQKLKEKLDKTESVLIQRYNFGMKIQQPGESASDFIFSLKLLAEHCEFGEQKNRLVLDRILVGLTDTNLKHRILTEDSAKLTLAQAEQIITTWEMAATHTKALANKEEVGLVASLNSRYPLTGGRGAVTQRIKELSQGFRRSVKSRLGVRPELRPEEDRQHRIRFPSQRPSYRDSSAGPSHRQYKTDNQRWPVDQRVCDFCGRRGHVRRKCFQLKNDKEETVNHVEEPQPSTSTTSLANRLSRLRTLDQDSDDSDSDHGWKRGNDNRTSNADQIKDGQKASHQPGPSMRVVKAGRSMLTATEPVMPTPDTERDVGQIPERNENEARSNPNRIDGSSDKVLEEAGSVKFRLNR</sequence>
<dbReference type="Proteomes" id="UP000069940">
    <property type="component" value="Unassembled WGS sequence"/>
</dbReference>
<name>A0ABM1Y348_AEDAL</name>
<feature type="domain" description="CCHC-type" evidence="3">
    <location>
        <begin position="271"/>
        <end position="284"/>
    </location>
</feature>
<evidence type="ECO:0000256" key="1">
    <source>
        <dbReference type="PROSITE-ProRule" id="PRU00047"/>
    </source>
</evidence>
<keyword evidence="1" id="KW-0479">Metal-binding</keyword>
<dbReference type="PANTHER" id="PTHR33198:SF20">
    <property type="entry name" value="RETROTRANSPOSON GAG DOMAIN-CONTAINING PROTEIN"/>
    <property type="match status" value="1"/>
</dbReference>
<dbReference type="RefSeq" id="XP_062703496.1">
    <property type="nucleotide sequence ID" value="XM_062847512.1"/>
</dbReference>
<dbReference type="PANTHER" id="PTHR33198">
    <property type="entry name" value="ANK_REP_REGION DOMAIN-CONTAINING PROTEIN-RELATED"/>
    <property type="match status" value="1"/>
</dbReference>
<evidence type="ECO:0000259" key="3">
    <source>
        <dbReference type="PROSITE" id="PS50158"/>
    </source>
</evidence>
<feature type="region of interest" description="Disordered" evidence="2">
    <location>
        <begin position="320"/>
        <end position="425"/>
    </location>
</feature>
<dbReference type="EnsemblMetazoa" id="AALFPA23_005241.R6639">
    <property type="protein sequence ID" value="AALFPA23_005241.P6639"/>
    <property type="gene ID" value="AALFPA23_005241"/>
</dbReference>